<feature type="region of interest" description="Disordered" evidence="1">
    <location>
        <begin position="1"/>
        <end position="21"/>
    </location>
</feature>
<evidence type="ECO:0000313" key="2">
    <source>
        <dbReference type="EMBL" id="PTM59874.1"/>
    </source>
</evidence>
<evidence type="ECO:0000313" key="3">
    <source>
        <dbReference type="Proteomes" id="UP000241639"/>
    </source>
</evidence>
<sequence length="111" mass="13374">MTDKDFDQYQEKEKKDSQEFGAPFPHGYEWAHPAASQYGYGYGYDPFPQAQVQQFPDQGQDVNVSDRRRVYPPYYPPYPIHYPYYPSYQPYSLQYPYPPYPPYRPYPPFPY</sequence>
<evidence type="ECO:0000256" key="1">
    <source>
        <dbReference type="SAM" id="MobiDB-lite"/>
    </source>
</evidence>
<protein>
    <submittedName>
        <fullName evidence="2">Uncharacterized protein</fullName>
    </submittedName>
</protein>
<dbReference type="EMBL" id="PZZP01000001">
    <property type="protein sequence ID" value="PTM59874.1"/>
    <property type="molecule type" value="Genomic_DNA"/>
</dbReference>
<gene>
    <name evidence="2" type="ORF">C8J48_2511</name>
</gene>
<dbReference type="Proteomes" id="UP000241639">
    <property type="component" value="Unassembled WGS sequence"/>
</dbReference>
<proteinExistence type="predicted"/>
<name>A0A2T4ZDA4_9BACL</name>
<dbReference type="AlphaFoldDB" id="A0A2T4ZDA4"/>
<keyword evidence="3" id="KW-1185">Reference proteome</keyword>
<accession>A0A2T4ZDA4</accession>
<feature type="compositionally biased region" description="Basic and acidic residues" evidence="1">
    <location>
        <begin position="1"/>
        <end position="18"/>
    </location>
</feature>
<organism evidence="2 3">
    <name type="scientific">Desmospora activa DSM 45169</name>
    <dbReference type="NCBI Taxonomy" id="1121389"/>
    <lineage>
        <taxon>Bacteria</taxon>
        <taxon>Bacillati</taxon>
        <taxon>Bacillota</taxon>
        <taxon>Bacilli</taxon>
        <taxon>Bacillales</taxon>
        <taxon>Thermoactinomycetaceae</taxon>
        <taxon>Desmospora</taxon>
    </lineage>
</organism>
<comment type="caution">
    <text evidence="2">The sequence shown here is derived from an EMBL/GenBank/DDBJ whole genome shotgun (WGS) entry which is preliminary data.</text>
</comment>
<dbReference type="RefSeq" id="WP_211316623.1">
    <property type="nucleotide sequence ID" value="NZ_PZZP01000001.1"/>
</dbReference>
<reference evidence="2 3" key="1">
    <citation type="submission" date="2018-04" db="EMBL/GenBank/DDBJ databases">
        <title>Genomic Encyclopedia of Archaeal and Bacterial Type Strains, Phase II (KMG-II): from individual species to whole genera.</title>
        <authorList>
            <person name="Goeker M."/>
        </authorList>
    </citation>
    <scope>NUCLEOTIDE SEQUENCE [LARGE SCALE GENOMIC DNA]</scope>
    <source>
        <strain evidence="2 3">DSM 45169</strain>
    </source>
</reference>